<dbReference type="PRINTS" id="PR00503">
    <property type="entry name" value="BROMODOMAIN"/>
</dbReference>
<evidence type="ECO:0000256" key="4">
    <source>
        <dbReference type="PROSITE-ProRule" id="PRU00035"/>
    </source>
</evidence>
<dbReference type="SMART" id="SM00297">
    <property type="entry name" value="BROMO"/>
    <property type="match status" value="1"/>
</dbReference>
<evidence type="ECO:0000256" key="1">
    <source>
        <dbReference type="ARBA" id="ARBA00022679"/>
    </source>
</evidence>
<dbReference type="GO" id="GO:0045944">
    <property type="term" value="P:positive regulation of transcription by RNA polymerase II"/>
    <property type="evidence" value="ECO:0007669"/>
    <property type="project" value="TreeGrafter"/>
</dbReference>
<gene>
    <name evidence="7" type="ORF">NP493_90g03004</name>
</gene>
<keyword evidence="2 4" id="KW-0103">Bromodomain</keyword>
<organism evidence="7 8">
    <name type="scientific">Ridgeia piscesae</name>
    <name type="common">Tubeworm</name>
    <dbReference type="NCBI Taxonomy" id="27915"/>
    <lineage>
        <taxon>Eukaryota</taxon>
        <taxon>Metazoa</taxon>
        <taxon>Spiralia</taxon>
        <taxon>Lophotrochozoa</taxon>
        <taxon>Annelida</taxon>
        <taxon>Polychaeta</taxon>
        <taxon>Sedentaria</taxon>
        <taxon>Canalipalpata</taxon>
        <taxon>Sabellida</taxon>
        <taxon>Siboglinidae</taxon>
        <taxon>Ridgeia</taxon>
    </lineage>
</organism>
<name>A0AAD9P8F9_RIDPI</name>
<dbReference type="PROSITE" id="PS00633">
    <property type="entry name" value="BROMODOMAIN_1"/>
    <property type="match status" value="1"/>
</dbReference>
<proteinExistence type="predicted"/>
<evidence type="ECO:0000256" key="2">
    <source>
        <dbReference type="ARBA" id="ARBA00023117"/>
    </source>
</evidence>
<dbReference type="SUPFAM" id="SSF47370">
    <property type="entry name" value="Bromodomain"/>
    <property type="match status" value="1"/>
</dbReference>
<keyword evidence="3" id="KW-0012">Acyltransferase</keyword>
<dbReference type="EMBL" id="JAODUO010000089">
    <property type="protein sequence ID" value="KAK2190072.1"/>
    <property type="molecule type" value="Genomic_DNA"/>
</dbReference>
<dbReference type="InterPro" id="IPR037800">
    <property type="entry name" value="GCN5"/>
</dbReference>
<evidence type="ECO:0000313" key="7">
    <source>
        <dbReference type="EMBL" id="KAK2190072.1"/>
    </source>
</evidence>
<evidence type="ECO:0000313" key="8">
    <source>
        <dbReference type="Proteomes" id="UP001209878"/>
    </source>
</evidence>
<dbReference type="PANTHER" id="PTHR45750:SF3">
    <property type="entry name" value="HISTONE ACETYLTRANSFERASE"/>
    <property type="match status" value="1"/>
</dbReference>
<dbReference type="Pfam" id="PF00439">
    <property type="entry name" value="Bromodomain"/>
    <property type="match status" value="1"/>
</dbReference>
<dbReference type="Proteomes" id="UP001209878">
    <property type="component" value="Unassembled WGS sequence"/>
</dbReference>
<dbReference type="GO" id="GO:0010484">
    <property type="term" value="F:histone H3 acetyltransferase activity"/>
    <property type="evidence" value="ECO:0007669"/>
    <property type="project" value="TreeGrafter"/>
</dbReference>
<keyword evidence="1" id="KW-0808">Transferase</keyword>
<feature type="domain" description="Bromo" evidence="6">
    <location>
        <begin position="7"/>
        <end position="77"/>
    </location>
</feature>
<accession>A0AAD9P8F9</accession>
<dbReference type="AlphaFoldDB" id="A0AAD9P8F9"/>
<sequence length="125" mass="14333">MIVRKLERHRQAWPFLEKVDIDEVPDYYDIVKNPIDLETIREKVTGDRYATYQEFIDDVEQLFYNARLYNKADSIVGRCIGPMQKYSQDLVVRHLPQCVETSGGEERAGSDDACSMPSVLNGGDS</sequence>
<dbReference type="Gene3D" id="1.20.920.10">
    <property type="entry name" value="Bromodomain-like"/>
    <property type="match status" value="1"/>
</dbReference>
<dbReference type="PANTHER" id="PTHR45750">
    <property type="entry name" value="GH11602P"/>
    <property type="match status" value="1"/>
</dbReference>
<protein>
    <recommendedName>
        <fullName evidence="6">Bromo domain-containing protein</fullName>
    </recommendedName>
</protein>
<dbReference type="InterPro" id="IPR036427">
    <property type="entry name" value="Bromodomain-like_sf"/>
</dbReference>
<dbReference type="InterPro" id="IPR001487">
    <property type="entry name" value="Bromodomain"/>
</dbReference>
<dbReference type="PROSITE" id="PS50014">
    <property type="entry name" value="BROMODOMAIN_2"/>
    <property type="match status" value="1"/>
</dbReference>
<comment type="caution">
    <text evidence="7">The sequence shown here is derived from an EMBL/GenBank/DDBJ whole genome shotgun (WGS) entry which is preliminary data.</text>
</comment>
<dbReference type="GO" id="GO:0000123">
    <property type="term" value="C:histone acetyltransferase complex"/>
    <property type="evidence" value="ECO:0007669"/>
    <property type="project" value="TreeGrafter"/>
</dbReference>
<evidence type="ECO:0000256" key="3">
    <source>
        <dbReference type="ARBA" id="ARBA00023315"/>
    </source>
</evidence>
<evidence type="ECO:0000259" key="6">
    <source>
        <dbReference type="PROSITE" id="PS50014"/>
    </source>
</evidence>
<feature type="region of interest" description="Disordered" evidence="5">
    <location>
        <begin position="102"/>
        <end position="125"/>
    </location>
</feature>
<dbReference type="InterPro" id="IPR018359">
    <property type="entry name" value="Bromodomain_CS"/>
</dbReference>
<keyword evidence="8" id="KW-1185">Reference proteome</keyword>
<evidence type="ECO:0000256" key="5">
    <source>
        <dbReference type="SAM" id="MobiDB-lite"/>
    </source>
</evidence>
<reference evidence="7" key="1">
    <citation type="journal article" date="2023" name="Mol. Biol. Evol.">
        <title>Third-Generation Sequencing Reveals the Adaptive Role of the Epigenome in Three Deep-Sea Polychaetes.</title>
        <authorList>
            <person name="Perez M."/>
            <person name="Aroh O."/>
            <person name="Sun Y."/>
            <person name="Lan Y."/>
            <person name="Juniper S.K."/>
            <person name="Young C.R."/>
            <person name="Angers B."/>
            <person name="Qian P.Y."/>
        </authorList>
    </citation>
    <scope>NUCLEOTIDE SEQUENCE</scope>
    <source>
        <strain evidence="7">R07B-5</strain>
    </source>
</reference>